<accession>A0A6L8K2J3</accession>
<comment type="similarity">
    <text evidence="1">Belongs to the LysR transcriptional regulatory family.</text>
</comment>
<dbReference type="GO" id="GO:0043565">
    <property type="term" value="F:sequence-specific DNA binding"/>
    <property type="evidence" value="ECO:0007669"/>
    <property type="project" value="TreeGrafter"/>
</dbReference>
<dbReference type="AlphaFoldDB" id="A0A6L8K2J3"/>
<dbReference type="PANTHER" id="PTHR30537:SF20">
    <property type="entry name" value="TRANSCRIPTIONAL REGULATORY PROTEIN"/>
    <property type="match status" value="1"/>
</dbReference>
<dbReference type="SUPFAM" id="SSF53850">
    <property type="entry name" value="Periplasmic binding protein-like II"/>
    <property type="match status" value="1"/>
</dbReference>
<sequence length="306" mass="33951">MKLVLDELSVFLAVVDSGSLTAAADRLGQPVSNVSRLLARLEDKLQTSLLRRTTRRLDLTDEGHAFIQDARDIVASVCSAEERMMERRGQLSGPLRVDAVTPFMLHVMVPLMPGYRALHPKVELKLSSNEGFIDLLERRVDMAIRIGELKDSTLYSRLLGHTRIRLTASPGYLARYGTPHTVADLARHELLGFSELEMLNQWPLLRPDGKPLQITPTLASPSGETLRQLALQGMGIMSMSDFMTAVDVAEGRLVEVLPQLTQERLKPVHAVYYQHSTVSAKVASMVNYLADAMRVAETAWPTLGRA</sequence>
<dbReference type="GO" id="GO:0006351">
    <property type="term" value="P:DNA-templated transcription"/>
    <property type="evidence" value="ECO:0007669"/>
    <property type="project" value="TreeGrafter"/>
</dbReference>
<keyword evidence="4" id="KW-0804">Transcription</keyword>
<dbReference type="Pfam" id="PF00126">
    <property type="entry name" value="HTH_1"/>
    <property type="match status" value="1"/>
</dbReference>
<dbReference type="InterPro" id="IPR036388">
    <property type="entry name" value="WH-like_DNA-bd_sf"/>
</dbReference>
<proteinExistence type="inferred from homology"/>
<evidence type="ECO:0000313" key="6">
    <source>
        <dbReference type="EMBL" id="MYM21135.1"/>
    </source>
</evidence>
<dbReference type="InterPro" id="IPR005119">
    <property type="entry name" value="LysR_subst-bd"/>
</dbReference>
<evidence type="ECO:0000256" key="3">
    <source>
        <dbReference type="ARBA" id="ARBA00023125"/>
    </source>
</evidence>
<evidence type="ECO:0000256" key="2">
    <source>
        <dbReference type="ARBA" id="ARBA00023015"/>
    </source>
</evidence>
<keyword evidence="3" id="KW-0238">DNA-binding</keyword>
<dbReference type="InterPro" id="IPR036390">
    <property type="entry name" value="WH_DNA-bd_sf"/>
</dbReference>
<dbReference type="PROSITE" id="PS50931">
    <property type="entry name" value="HTH_LYSR"/>
    <property type="match status" value="1"/>
</dbReference>
<dbReference type="FunFam" id="1.10.10.10:FF:000001">
    <property type="entry name" value="LysR family transcriptional regulator"/>
    <property type="match status" value="1"/>
</dbReference>
<dbReference type="Proteomes" id="UP000479335">
    <property type="component" value="Unassembled WGS sequence"/>
</dbReference>
<evidence type="ECO:0000256" key="1">
    <source>
        <dbReference type="ARBA" id="ARBA00009437"/>
    </source>
</evidence>
<protein>
    <submittedName>
        <fullName evidence="6">LysR family transcriptional regulator</fullName>
    </submittedName>
</protein>
<dbReference type="SUPFAM" id="SSF46785">
    <property type="entry name" value="Winged helix' DNA-binding domain"/>
    <property type="match status" value="1"/>
</dbReference>
<organism evidence="6 7">
    <name type="scientific">Duganella flavida</name>
    <dbReference type="NCBI Taxonomy" id="2692175"/>
    <lineage>
        <taxon>Bacteria</taxon>
        <taxon>Pseudomonadati</taxon>
        <taxon>Pseudomonadota</taxon>
        <taxon>Betaproteobacteria</taxon>
        <taxon>Burkholderiales</taxon>
        <taxon>Oxalobacteraceae</taxon>
        <taxon>Telluria group</taxon>
        <taxon>Duganella</taxon>
    </lineage>
</organism>
<keyword evidence="2" id="KW-0805">Transcription regulation</keyword>
<evidence type="ECO:0000313" key="7">
    <source>
        <dbReference type="Proteomes" id="UP000479335"/>
    </source>
</evidence>
<dbReference type="EMBL" id="WWCN01000001">
    <property type="protein sequence ID" value="MYM21135.1"/>
    <property type="molecule type" value="Genomic_DNA"/>
</dbReference>
<name>A0A6L8K2J3_9BURK</name>
<feature type="domain" description="HTH lysR-type" evidence="5">
    <location>
        <begin position="1"/>
        <end position="60"/>
    </location>
</feature>
<dbReference type="Gene3D" id="1.10.10.10">
    <property type="entry name" value="Winged helix-like DNA-binding domain superfamily/Winged helix DNA-binding domain"/>
    <property type="match status" value="1"/>
</dbReference>
<dbReference type="Gene3D" id="3.40.190.10">
    <property type="entry name" value="Periplasmic binding protein-like II"/>
    <property type="match status" value="2"/>
</dbReference>
<dbReference type="RefSeq" id="WP_161004698.1">
    <property type="nucleotide sequence ID" value="NZ_WWCN01000001.1"/>
</dbReference>
<comment type="caution">
    <text evidence="6">The sequence shown here is derived from an EMBL/GenBank/DDBJ whole genome shotgun (WGS) entry which is preliminary data.</text>
</comment>
<dbReference type="Pfam" id="PF03466">
    <property type="entry name" value="LysR_substrate"/>
    <property type="match status" value="1"/>
</dbReference>
<dbReference type="PANTHER" id="PTHR30537">
    <property type="entry name" value="HTH-TYPE TRANSCRIPTIONAL REGULATOR"/>
    <property type="match status" value="1"/>
</dbReference>
<dbReference type="InterPro" id="IPR058163">
    <property type="entry name" value="LysR-type_TF_proteobact-type"/>
</dbReference>
<gene>
    <name evidence="6" type="ORF">GTP46_00540</name>
</gene>
<evidence type="ECO:0000256" key="4">
    <source>
        <dbReference type="ARBA" id="ARBA00023163"/>
    </source>
</evidence>
<keyword evidence="7" id="KW-1185">Reference proteome</keyword>
<evidence type="ECO:0000259" key="5">
    <source>
        <dbReference type="PROSITE" id="PS50931"/>
    </source>
</evidence>
<reference evidence="6 7" key="1">
    <citation type="submission" date="2019-12" db="EMBL/GenBank/DDBJ databases">
        <title>Novel species isolated from a subtropical stream in China.</title>
        <authorList>
            <person name="Lu H."/>
        </authorList>
    </citation>
    <scope>NUCLEOTIDE SEQUENCE [LARGE SCALE GENOMIC DNA]</scope>
    <source>
        <strain evidence="6 7">FT135W</strain>
    </source>
</reference>
<dbReference type="InterPro" id="IPR000847">
    <property type="entry name" value="LysR_HTH_N"/>
</dbReference>
<dbReference type="GO" id="GO:0003700">
    <property type="term" value="F:DNA-binding transcription factor activity"/>
    <property type="evidence" value="ECO:0007669"/>
    <property type="project" value="InterPro"/>
</dbReference>